<dbReference type="GO" id="GO:0004832">
    <property type="term" value="F:valine-tRNA ligase activity"/>
    <property type="evidence" value="ECO:0007669"/>
    <property type="project" value="UniProtKB-EC"/>
</dbReference>
<dbReference type="Gene3D" id="1.10.730.10">
    <property type="entry name" value="Isoleucyl-tRNA Synthetase, Domain 1"/>
    <property type="match status" value="1"/>
</dbReference>
<dbReference type="EC" id="6.1.1.9" evidence="3"/>
<evidence type="ECO:0000256" key="8">
    <source>
        <dbReference type="ARBA" id="ARBA00022917"/>
    </source>
</evidence>
<dbReference type="PROSITE" id="PS00178">
    <property type="entry name" value="AA_TRNA_LIGASE_I"/>
    <property type="match status" value="1"/>
</dbReference>
<comment type="subcellular location">
    <subcellularLocation>
        <location evidence="1">Cytoplasm</location>
    </subcellularLocation>
</comment>
<keyword evidence="5 12" id="KW-0436">Ligase</keyword>
<dbReference type="Gene3D" id="3.40.50.620">
    <property type="entry name" value="HUPs"/>
    <property type="match status" value="2"/>
</dbReference>
<dbReference type="InterPro" id="IPR013155">
    <property type="entry name" value="M/V/L/I-tRNA-synth_anticd-bd"/>
</dbReference>
<dbReference type="GO" id="GO:0005524">
    <property type="term" value="F:ATP binding"/>
    <property type="evidence" value="ECO:0007669"/>
    <property type="project" value="UniProtKB-KW"/>
</dbReference>
<evidence type="ECO:0000256" key="12">
    <source>
        <dbReference type="RuleBase" id="RU363035"/>
    </source>
</evidence>
<dbReference type="PRINTS" id="PR00986">
    <property type="entry name" value="TRNASYNTHVAL"/>
</dbReference>
<dbReference type="CDD" id="cd07962">
    <property type="entry name" value="Anticodon_Ia_Val"/>
    <property type="match status" value="1"/>
</dbReference>
<proteinExistence type="inferred from homology"/>
<evidence type="ECO:0000256" key="6">
    <source>
        <dbReference type="ARBA" id="ARBA00022741"/>
    </source>
</evidence>
<dbReference type="InterPro" id="IPR002303">
    <property type="entry name" value="Valyl-tRNA_ligase"/>
</dbReference>
<comment type="catalytic activity">
    <reaction evidence="11">
        <text>tRNA(Val) + L-valine + ATP = L-valyl-tRNA(Val) + AMP + diphosphate</text>
        <dbReference type="Rhea" id="RHEA:10704"/>
        <dbReference type="Rhea" id="RHEA-COMP:9672"/>
        <dbReference type="Rhea" id="RHEA-COMP:9708"/>
        <dbReference type="ChEBI" id="CHEBI:30616"/>
        <dbReference type="ChEBI" id="CHEBI:33019"/>
        <dbReference type="ChEBI" id="CHEBI:57762"/>
        <dbReference type="ChEBI" id="CHEBI:78442"/>
        <dbReference type="ChEBI" id="CHEBI:78537"/>
        <dbReference type="ChEBI" id="CHEBI:456215"/>
        <dbReference type="EC" id="6.1.1.9"/>
    </reaction>
</comment>
<organism evidence="15">
    <name type="scientific">Timema shepardi</name>
    <name type="common">Walking stick</name>
    <dbReference type="NCBI Taxonomy" id="629360"/>
    <lineage>
        <taxon>Eukaryota</taxon>
        <taxon>Metazoa</taxon>
        <taxon>Ecdysozoa</taxon>
        <taxon>Arthropoda</taxon>
        <taxon>Hexapoda</taxon>
        <taxon>Insecta</taxon>
        <taxon>Pterygota</taxon>
        <taxon>Neoptera</taxon>
        <taxon>Polyneoptera</taxon>
        <taxon>Phasmatodea</taxon>
        <taxon>Timematodea</taxon>
        <taxon>Timematoidea</taxon>
        <taxon>Timematidae</taxon>
        <taxon>Timema</taxon>
    </lineage>
</organism>
<name>A0A7R9AQM6_TIMSH</name>
<evidence type="ECO:0000256" key="1">
    <source>
        <dbReference type="ARBA" id="ARBA00004496"/>
    </source>
</evidence>
<dbReference type="SUPFAM" id="SSF50677">
    <property type="entry name" value="ValRS/IleRS/LeuRS editing domain"/>
    <property type="match status" value="2"/>
</dbReference>
<evidence type="ECO:0000256" key="3">
    <source>
        <dbReference type="ARBA" id="ARBA00013169"/>
    </source>
</evidence>
<dbReference type="GO" id="GO:0002161">
    <property type="term" value="F:aminoacyl-tRNA deacylase activity"/>
    <property type="evidence" value="ECO:0007669"/>
    <property type="project" value="InterPro"/>
</dbReference>
<dbReference type="InterPro" id="IPR033705">
    <property type="entry name" value="Anticodon_Ia_Val"/>
</dbReference>
<evidence type="ECO:0000256" key="4">
    <source>
        <dbReference type="ARBA" id="ARBA00022490"/>
    </source>
</evidence>
<evidence type="ECO:0000259" key="14">
    <source>
        <dbReference type="Pfam" id="PF08264"/>
    </source>
</evidence>
<evidence type="ECO:0000313" key="15">
    <source>
        <dbReference type="EMBL" id="CAD7258639.1"/>
    </source>
</evidence>
<evidence type="ECO:0000256" key="7">
    <source>
        <dbReference type="ARBA" id="ARBA00022840"/>
    </source>
</evidence>
<evidence type="ECO:0000256" key="5">
    <source>
        <dbReference type="ARBA" id="ARBA00022598"/>
    </source>
</evidence>
<dbReference type="InterPro" id="IPR009080">
    <property type="entry name" value="tRNAsynth_Ia_anticodon-bd"/>
</dbReference>
<dbReference type="InterPro" id="IPR002300">
    <property type="entry name" value="aa-tRNA-synth_Ia"/>
</dbReference>
<comment type="similarity">
    <text evidence="2 12">Belongs to the class-I aminoacyl-tRNA synthetase family.</text>
</comment>
<keyword evidence="9 12" id="KW-0030">Aminoacyl-tRNA synthetase</keyword>
<dbReference type="FunFam" id="3.40.50.620:FF:000020">
    <property type="entry name" value="Valine--tRNA ligase, mitochondrial"/>
    <property type="match status" value="1"/>
</dbReference>
<dbReference type="EMBL" id="OC000911">
    <property type="protein sequence ID" value="CAD7258639.1"/>
    <property type="molecule type" value="Genomic_DNA"/>
</dbReference>
<dbReference type="FunFam" id="3.40.50.620:FF:000078">
    <property type="entry name" value="Valine--tRNA ligase, mitochondrial"/>
    <property type="match status" value="1"/>
</dbReference>
<dbReference type="GO" id="GO:0006438">
    <property type="term" value="P:valyl-tRNA aminoacylation"/>
    <property type="evidence" value="ECO:0007669"/>
    <property type="project" value="InterPro"/>
</dbReference>
<evidence type="ECO:0000256" key="9">
    <source>
        <dbReference type="ARBA" id="ARBA00023146"/>
    </source>
</evidence>
<dbReference type="AlphaFoldDB" id="A0A7R9AQM6"/>
<evidence type="ECO:0000256" key="11">
    <source>
        <dbReference type="ARBA" id="ARBA00047552"/>
    </source>
</evidence>
<evidence type="ECO:0000256" key="2">
    <source>
        <dbReference type="ARBA" id="ARBA00005594"/>
    </source>
</evidence>
<dbReference type="PANTHER" id="PTHR11946">
    <property type="entry name" value="VALYL-TRNA SYNTHETASES"/>
    <property type="match status" value="1"/>
</dbReference>
<dbReference type="PANTHER" id="PTHR11946:SF109">
    <property type="entry name" value="VALINE--TRNA LIGASE"/>
    <property type="match status" value="1"/>
</dbReference>
<keyword evidence="8 12" id="KW-0648">Protein biosynthesis</keyword>
<dbReference type="InterPro" id="IPR009008">
    <property type="entry name" value="Val/Leu/Ile-tRNA-synth_edit"/>
</dbReference>
<dbReference type="GO" id="GO:0005829">
    <property type="term" value="C:cytosol"/>
    <property type="evidence" value="ECO:0007669"/>
    <property type="project" value="TreeGrafter"/>
</dbReference>
<reference evidence="15" key="1">
    <citation type="submission" date="2020-11" db="EMBL/GenBank/DDBJ databases">
        <authorList>
            <person name="Tran Van P."/>
        </authorList>
    </citation>
    <scope>NUCLEOTIDE SEQUENCE</scope>
</reference>
<dbReference type="Gene3D" id="3.90.740.10">
    <property type="entry name" value="Valyl/Leucyl/Isoleucyl-tRNA synthetase, editing domain"/>
    <property type="match status" value="1"/>
</dbReference>
<accession>A0A7R9AQM6</accession>
<protein>
    <recommendedName>
        <fullName evidence="3">valine--tRNA ligase</fullName>
        <ecNumber evidence="3">6.1.1.9</ecNumber>
    </recommendedName>
    <alternativeName>
        <fullName evidence="10">Valyl-tRNA synthetase</fullName>
    </alternativeName>
</protein>
<feature type="domain" description="Aminoacyl-tRNA synthetase class Ia" evidence="13">
    <location>
        <begin position="70"/>
        <end position="816"/>
    </location>
</feature>
<gene>
    <name evidence="15" type="ORF">TSIB3V08_LOCUS2864</name>
</gene>
<dbReference type="InterPro" id="IPR001412">
    <property type="entry name" value="aa-tRNA-synth_I_CS"/>
</dbReference>
<evidence type="ECO:0000256" key="10">
    <source>
        <dbReference type="ARBA" id="ARBA00029936"/>
    </source>
</evidence>
<dbReference type="SUPFAM" id="SSF52374">
    <property type="entry name" value="Nucleotidylyl transferase"/>
    <property type="match status" value="1"/>
</dbReference>
<dbReference type="Pfam" id="PF08264">
    <property type="entry name" value="Anticodon_1"/>
    <property type="match status" value="1"/>
</dbReference>
<evidence type="ECO:0000259" key="13">
    <source>
        <dbReference type="Pfam" id="PF00133"/>
    </source>
</evidence>
<dbReference type="Pfam" id="PF00133">
    <property type="entry name" value="tRNA-synt_1"/>
    <property type="match status" value="1"/>
</dbReference>
<keyword evidence="7 12" id="KW-0067">ATP-binding</keyword>
<keyword evidence="6 12" id="KW-0547">Nucleotide-binding</keyword>
<feature type="domain" description="Methionyl/Valyl/Leucyl/Isoleucyl-tRNA synthetase anticodon-binding" evidence="14">
    <location>
        <begin position="871"/>
        <end position="1009"/>
    </location>
</feature>
<keyword evidence="4" id="KW-0963">Cytoplasm</keyword>
<dbReference type="SUPFAM" id="SSF47323">
    <property type="entry name" value="Anticodon-binding domain of a subclass of class I aminoacyl-tRNA synthetases"/>
    <property type="match status" value="1"/>
</dbReference>
<sequence>MRHVNHVWFSNLKYINNYSYNSLYILNSVRNFSIDGKNKSSNNKTNIFKKKDTSGALLPAYIPREVEHEWYDWWEGQGYFSPQFKNEKRFSLVLPPPNVTGTLHLGHALTCTIQDVLARWHRMRGERVLWVPGTDHAGISTQVIVEKKLLKERGLTRHDLGREQFLQEVWKWREDKSQAIKEQLRKLGASLDWSRETFTMDAKQCDAVKEAFMRLFEAGLVYRANSLVNWSCVLQSAISDIEVEHRHFSGSTLCKVPGYDDPVEFGVISDFAYKLCDRGSVWINFAVFIVLDGEIVVSTTRIETMLGDVAVAVHPSDTRYTHLQGVHLWHPFQHRKIPLIFDEVVDINFGTGIVELALRPRCDSTVHVDHTTASKLLLFGTGIVELALQPSCYSTVRVDHTTAIKLLLFGTGIVELALQPRCYSTVRVDHTTAIKLLLFGTGIVEVALWFRCDSTVLSDYTTAGKLSLFGTGAVKITPAHDMIDLEVSKRHGLDSISVITEEGRMESNCGVYSGMKRFEARGKLLEDLHTLKLFRGKRDHSVQVPFCTRSEDVVELLLKPQWFIRCKQMAEEAAAAVQDGQLQLEPAYTEKIWYNWLYNNRDWCVSRQLWWGHRIPMYHCQIKDKSTRPHELWVAALSEDHARKKATLQLHLDDNQAHKLIVVQDEDVLDTWFSSALFPFSALGWPDQDQDYRQFYPLSVLETGHDILFFWVARMVMLGARLTHQIPFQKVLLHGILCDAHGRKMSKSLGNVISPENVITGISLEELQQQSHKSVEAGLLSQEECDKAVSGQAKLFPKGIPECGTDALRFTLASHNIKNHQISFDVSECHTNRLLCNKLWQATKYTLMCLDKATPEWPTTDDKHKMSIEQRWVLSRLGAAVAEINTALEKADFHSATQAIRTFLHYELCDIYLESTKLAMKDSVNAPLTCGTLVRCLETTLLCLSPFMPYITEELYQRLPLQSKTDSIMVASYPCTHEWSVWRDEEVESEVQLVLNVVSAIRSLRSRCGTTDTTLTVYVVSKSNNDRQVLDHLLAVMKRLSKCHDIIICTEEPSDVNLSTLVDTVGPNCSVYLTTQVGVFRDDKKWSKKEARLLKELDKLVKRTSSIGYEEKTPSHVQKFQADKVGSFTDASWSVVRVVFTYCDHPDNIPQRHQTVIPRLLTIK</sequence>
<dbReference type="InterPro" id="IPR014729">
    <property type="entry name" value="Rossmann-like_a/b/a_fold"/>
</dbReference>